<protein>
    <recommendedName>
        <fullName evidence="3">Immunity protein 22</fullName>
    </recommendedName>
</protein>
<sequence>MKSLASIELYMPGIVIFDPVVLDGFLKKRDIQETNIFYAFLNDEKLGWAAIDEGVVIPIYQISEQDYSVFLIDDSEASSSLPKAKFYYSGFNIKIESGLVIVSDLNALMDWDKEFFLSYRENYTSRMPSNDFLEIPTGLYELELRGYKGLKTSTSGLGYGLKVNSVKKFNSLNKSISIDDLDFEL</sequence>
<evidence type="ECO:0008006" key="3">
    <source>
        <dbReference type="Google" id="ProtNLM"/>
    </source>
</evidence>
<proteinExistence type="predicted"/>
<comment type="caution">
    <text evidence="1">The sequence shown here is derived from an EMBL/GenBank/DDBJ whole genome shotgun (WGS) entry which is preliminary data.</text>
</comment>
<evidence type="ECO:0000313" key="2">
    <source>
        <dbReference type="Proteomes" id="UP000746535"/>
    </source>
</evidence>
<accession>A0ABX0YD48</accession>
<name>A0ABX0YD48_9PSED</name>
<dbReference type="EMBL" id="JAAVJI010000004">
    <property type="protein sequence ID" value="NJP01250.1"/>
    <property type="molecule type" value="Genomic_DNA"/>
</dbReference>
<evidence type="ECO:0000313" key="1">
    <source>
        <dbReference type="EMBL" id="NJP01250.1"/>
    </source>
</evidence>
<keyword evidence="2" id="KW-1185">Reference proteome</keyword>
<organism evidence="1 2">
    <name type="scientific">Pseudomonas quercus</name>
    <dbReference type="NCBI Taxonomy" id="2722792"/>
    <lineage>
        <taxon>Bacteria</taxon>
        <taxon>Pseudomonadati</taxon>
        <taxon>Pseudomonadota</taxon>
        <taxon>Gammaproteobacteria</taxon>
        <taxon>Pseudomonadales</taxon>
        <taxon>Pseudomonadaceae</taxon>
        <taxon>Pseudomonas</taxon>
    </lineage>
</organism>
<dbReference type="Proteomes" id="UP000746535">
    <property type="component" value="Unassembled WGS sequence"/>
</dbReference>
<gene>
    <name evidence="1" type="ORF">HBH25_10285</name>
</gene>
<reference evidence="1 2" key="1">
    <citation type="submission" date="2020-03" db="EMBL/GenBank/DDBJ databases">
        <authorList>
            <person name="Wang L."/>
            <person name="He N."/>
            <person name="Li Y."/>
            <person name="Fang Y."/>
            <person name="Zhang F."/>
        </authorList>
    </citation>
    <scope>NUCLEOTIDE SEQUENCE [LARGE SCALE GENOMIC DNA]</scope>
    <source>
        <strain evidence="2">hsmgli-8</strain>
    </source>
</reference>